<dbReference type="PANTHER" id="PTHR47424:SF9">
    <property type="entry name" value="TAH-2"/>
    <property type="match status" value="1"/>
</dbReference>
<dbReference type="EMBL" id="JH921483">
    <property type="protein sequence ID" value="EKD11823.1"/>
    <property type="molecule type" value="Genomic_DNA"/>
</dbReference>
<dbReference type="eggNOG" id="ENOG502RYTT">
    <property type="taxonomic scope" value="Eukaryota"/>
</dbReference>
<dbReference type="SMART" id="SM00906">
    <property type="entry name" value="Fungal_trans"/>
    <property type="match status" value="1"/>
</dbReference>
<evidence type="ECO:0000256" key="3">
    <source>
        <dbReference type="ARBA" id="ARBA00023242"/>
    </source>
</evidence>
<dbReference type="Proteomes" id="UP000006753">
    <property type="component" value="Unassembled WGS sequence"/>
</dbReference>
<reference evidence="6 7" key="1">
    <citation type="journal article" date="2012" name="BMC Genomics">
        <title>Sequencing the genome of Marssonina brunnea reveals fungus-poplar co-evolution.</title>
        <authorList>
            <person name="Zhu S."/>
            <person name="Cao Y.-Z."/>
            <person name="Jiang C."/>
            <person name="Tan B.-Y."/>
            <person name="Wang Z."/>
            <person name="Feng S."/>
            <person name="Zhang L."/>
            <person name="Su X.-H."/>
            <person name="Brejova B."/>
            <person name="Vinar T."/>
            <person name="Xu M."/>
            <person name="Wang M.-X."/>
            <person name="Zhang S.-G."/>
            <person name="Huang M.-R."/>
            <person name="Wu R."/>
            <person name="Zhou Y."/>
        </authorList>
    </citation>
    <scope>NUCLEOTIDE SEQUENCE [LARGE SCALE GENOMIC DNA]</scope>
    <source>
        <strain evidence="6 7">MB_m1</strain>
    </source>
</reference>
<feature type="domain" description="Xylanolytic transcriptional activator regulatory" evidence="5">
    <location>
        <begin position="346"/>
        <end position="421"/>
    </location>
</feature>
<feature type="region of interest" description="Disordered" evidence="4">
    <location>
        <begin position="62"/>
        <end position="126"/>
    </location>
</feature>
<evidence type="ECO:0000256" key="2">
    <source>
        <dbReference type="ARBA" id="ARBA00023163"/>
    </source>
</evidence>
<dbReference type="CDD" id="cd12148">
    <property type="entry name" value="fungal_TF_MHR"/>
    <property type="match status" value="1"/>
</dbReference>
<dbReference type="GO" id="GO:0000981">
    <property type="term" value="F:DNA-binding transcription factor activity, RNA polymerase II-specific"/>
    <property type="evidence" value="ECO:0007669"/>
    <property type="project" value="TreeGrafter"/>
</dbReference>
<sequence>MTQYLDTENVAEVTRDLLKQPKQSGLLQVVVRGTYVVVAICNGAKPCWTCSKRSLLCSYGDEPAVDDTKSSPKRLKGPILTSANSDADAGTGHQKSPIDGHPSVSASDQSHKDLPANGLPVANGAVQGGLPGGLPDVVADNNEPASVASQYEEAVIYTNTRMLQDPTGRLLYIGDSASLSFLQLIRMIVENVAGPSRFTQDPLRHRIVEGTTSLPPNIRHTHLLPDRETANTLVNGLIEFCHRKSFMTTLDRCYTDPLNIDPQWLCLLNLVFAIGLTMAGPLPGTPEDVIIRRLRADPVDRAEMFYENAKELRDPSTGFEDSGFWSIQALTLMSVYMLAVSRRNAAYALYGMAVRSAFALGLHREETMCIFGSAEQSVRRNLWRSLFVLDRFLATSLGRPTAIRESDCSGSTLLTGESPPFPQAPFPTVANASFTSSSALGLEASVRSCHVVGVILEKVYSKRKISTRLAQEIADSCKGWPKALDPSLNHRQASTATREQGVAILHVNLLYFHSIILLTRPFYLYLMNKAYQVPDISGLDSGPKSHRSRMEKFAATCVIASTQSIALVQSAHENCHLSQRNPFVLYFIFAASLVVLANEFCGLYSNPNADNSLNNAINVIHHFSDQDPQARRLLVILESFREVVVQQQAIRAHQPGAALSLAEENNDAMANLFYGSAPTIPTNDPYAIPGLDPTVLPSDTPQFSGPVPLASDFSPPNGNIRSGASRSNSIDAFFDLARVSSQPNSREGSDGNGSTGEREFDFDSLWQFSAIGPPLTPSSVSASNPNIVAPSLPMGENGIQGMTESHIPLYGLSNGGFEL</sequence>
<dbReference type="AlphaFoldDB" id="K1WTA1"/>
<keyword evidence="7" id="KW-1185">Reference proteome</keyword>
<dbReference type="InterPro" id="IPR007219">
    <property type="entry name" value="XnlR_reg_dom"/>
</dbReference>
<dbReference type="GO" id="GO:0008270">
    <property type="term" value="F:zinc ion binding"/>
    <property type="evidence" value="ECO:0007669"/>
    <property type="project" value="InterPro"/>
</dbReference>
<dbReference type="GO" id="GO:0005634">
    <property type="term" value="C:nucleus"/>
    <property type="evidence" value="ECO:0007669"/>
    <property type="project" value="TreeGrafter"/>
</dbReference>
<dbReference type="GO" id="GO:0000435">
    <property type="term" value="P:positive regulation of transcription from RNA polymerase II promoter by galactose"/>
    <property type="evidence" value="ECO:0007669"/>
    <property type="project" value="TreeGrafter"/>
</dbReference>
<keyword evidence="3" id="KW-0539">Nucleus</keyword>
<evidence type="ECO:0000256" key="1">
    <source>
        <dbReference type="ARBA" id="ARBA00023015"/>
    </source>
</evidence>
<evidence type="ECO:0000313" key="6">
    <source>
        <dbReference type="EMBL" id="EKD11823.1"/>
    </source>
</evidence>
<proteinExistence type="predicted"/>
<organism evidence="6 7">
    <name type="scientific">Marssonina brunnea f. sp. multigermtubi (strain MB_m1)</name>
    <name type="common">Marssonina leaf spot fungus</name>
    <dbReference type="NCBI Taxonomy" id="1072389"/>
    <lineage>
        <taxon>Eukaryota</taxon>
        <taxon>Fungi</taxon>
        <taxon>Dikarya</taxon>
        <taxon>Ascomycota</taxon>
        <taxon>Pezizomycotina</taxon>
        <taxon>Leotiomycetes</taxon>
        <taxon>Helotiales</taxon>
        <taxon>Drepanopezizaceae</taxon>
        <taxon>Drepanopeziza</taxon>
    </lineage>
</organism>
<feature type="region of interest" description="Disordered" evidence="4">
    <location>
        <begin position="738"/>
        <end position="759"/>
    </location>
</feature>
<dbReference type="HOGENOM" id="CLU_010170_1_1_1"/>
<evidence type="ECO:0000256" key="4">
    <source>
        <dbReference type="SAM" id="MobiDB-lite"/>
    </source>
</evidence>
<protein>
    <submittedName>
        <fullName evidence="6">Fungal specific transcription factor domain-containing protein</fullName>
    </submittedName>
</protein>
<dbReference type="OMA" id="RNPFVLY"/>
<evidence type="ECO:0000259" key="5">
    <source>
        <dbReference type="SMART" id="SM00906"/>
    </source>
</evidence>
<dbReference type="Pfam" id="PF04082">
    <property type="entry name" value="Fungal_trans"/>
    <property type="match status" value="1"/>
</dbReference>
<dbReference type="InParanoid" id="K1WTA1"/>
<accession>K1WTA1</accession>
<dbReference type="STRING" id="1072389.K1WTA1"/>
<name>K1WTA1_MARBU</name>
<dbReference type="GO" id="GO:0006351">
    <property type="term" value="P:DNA-templated transcription"/>
    <property type="evidence" value="ECO:0007669"/>
    <property type="project" value="InterPro"/>
</dbReference>
<dbReference type="PANTHER" id="PTHR47424">
    <property type="entry name" value="REGULATORY PROTEIN GAL4"/>
    <property type="match status" value="1"/>
</dbReference>
<dbReference type="InterPro" id="IPR051127">
    <property type="entry name" value="Fungal_SecMet_Regulators"/>
</dbReference>
<keyword evidence="1" id="KW-0805">Transcription regulation</keyword>
<gene>
    <name evidence="6" type="ORF">MBM_10017</name>
</gene>
<keyword evidence="2" id="KW-0804">Transcription</keyword>
<dbReference type="KEGG" id="mbe:MBM_10017"/>
<dbReference type="GO" id="GO:0000978">
    <property type="term" value="F:RNA polymerase II cis-regulatory region sequence-specific DNA binding"/>
    <property type="evidence" value="ECO:0007669"/>
    <property type="project" value="TreeGrafter"/>
</dbReference>
<evidence type="ECO:0000313" key="7">
    <source>
        <dbReference type="Proteomes" id="UP000006753"/>
    </source>
</evidence>
<dbReference type="OrthoDB" id="47007at2759"/>